<evidence type="ECO:0000313" key="1">
    <source>
        <dbReference type="EMBL" id="GAH10814.1"/>
    </source>
</evidence>
<name>X1E0W4_9ZZZZ</name>
<dbReference type="GO" id="GO:0031250">
    <property type="term" value="C:anaerobic ribonucleoside-triphosphate reductase complex"/>
    <property type="evidence" value="ECO:0007669"/>
    <property type="project" value="TreeGrafter"/>
</dbReference>
<dbReference type="InterPro" id="IPR012833">
    <property type="entry name" value="NrdD"/>
</dbReference>
<dbReference type="PANTHER" id="PTHR21075:SF0">
    <property type="entry name" value="ANAEROBIC RIBONUCLEOSIDE-TRIPHOSPHATE REDUCTASE"/>
    <property type="match status" value="1"/>
</dbReference>
<dbReference type="SUPFAM" id="SSF51998">
    <property type="entry name" value="PFL-like glycyl radical enzymes"/>
    <property type="match status" value="1"/>
</dbReference>
<dbReference type="GO" id="GO:0008998">
    <property type="term" value="F:ribonucleoside-triphosphate reductase (thioredoxin) activity"/>
    <property type="evidence" value="ECO:0007669"/>
    <property type="project" value="InterPro"/>
</dbReference>
<comment type="caution">
    <text evidence="1">The sequence shown here is derived from an EMBL/GenBank/DDBJ whole genome shotgun (WGS) entry which is preliminary data.</text>
</comment>
<accession>X1E0W4</accession>
<feature type="non-terminal residue" evidence="1">
    <location>
        <position position="198"/>
    </location>
</feature>
<dbReference type="PANTHER" id="PTHR21075">
    <property type="entry name" value="ANAEROBIC RIBONUCLEOSIDE-TRIPHOSPHATE REDUCTASE"/>
    <property type="match status" value="1"/>
</dbReference>
<proteinExistence type="predicted"/>
<dbReference type="Gene3D" id="3.20.70.20">
    <property type="match status" value="1"/>
</dbReference>
<gene>
    <name evidence="1" type="ORF">S01H4_59736</name>
</gene>
<protein>
    <submittedName>
        <fullName evidence="1">Uncharacterized protein</fullName>
    </submittedName>
</protein>
<reference evidence="1" key="1">
    <citation type="journal article" date="2014" name="Front. Microbiol.">
        <title>High frequency of phylogenetically diverse reductive dehalogenase-homologous genes in deep subseafloor sedimentary metagenomes.</title>
        <authorList>
            <person name="Kawai M."/>
            <person name="Futagami T."/>
            <person name="Toyoda A."/>
            <person name="Takaki Y."/>
            <person name="Nishi S."/>
            <person name="Hori S."/>
            <person name="Arai W."/>
            <person name="Tsubouchi T."/>
            <person name="Morono Y."/>
            <person name="Uchiyama I."/>
            <person name="Ito T."/>
            <person name="Fujiyama A."/>
            <person name="Inagaki F."/>
            <person name="Takami H."/>
        </authorList>
    </citation>
    <scope>NUCLEOTIDE SEQUENCE</scope>
    <source>
        <strain evidence="1">Expedition CK06-06</strain>
    </source>
</reference>
<organism evidence="1">
    <name type="scientific">marine sediment metagenome</name>
    <dbReference type="NCBI Taxonomy" id="412755"/>
    <lineage>
        <taxon>unclassified sequences</taxon>
        <taxon>metagenomes</taxon>
        <taxon>ecological metagenomes</taxon>
    </lineage>
</organism>
<dbReference type="GO" id="GO:0006260">
    <property type="term" value="P:DNA replication"/>
    <property type="evidence" value="ECO:0007669"/>
    <property type="project" value="InterPro"/>
</dbReference>
<dbReference type="EMBL" id="BART01035085">
    <property type="protein sequence ID" value="GAH10814.1"/>
    <property type="molecule type" value="Genomic_DNA"/>
</dbReference>
<dbReference type="GO" id="GO:0004748">
    <property type="term" value="F:ribonucleoside-diphosphate reductase activity, thioredoxin disulfide as acceptor"/>
    <property type="evidence" value="ECO:0007669"/>
    <property type="project" value="TreeGrafter"/>
</dbReference>
<dbReference type="Pfam" id="PF13597">
    <property type="entry name" value="NRDD"/>
    <property type="match status" value="1"/>
</dbReference>
<dbReference type="AlphaFoldDB" id="X1E0W4"/>
<sequence length="198" mass="22133">ESGYFHVHDLSDGLVAYCKGHDITKILIRGLKTQTVVAGPPKHLSSFFDQCVNLIAYNQQHWAGAMAIAHINTYAAPFIHKDWGHLRDDSGNYPDEIYKTIKQAVQSFIFNLNFPSRAGSQTPFSNVILNFKCPEILRDQDVVNAGCEGLYGDYDTEAYMILKAFNDVYNEGDAGGRPFTFPIPTLNLLPDTPFDDPL</sequence>
<feature type="non-terminal residue" evidence="1">
    <location>
        <position position="1"/>
    </location>
</feature>
<dbReference type="GO" id="GO:0009265">
    <property type="term" value="P:2'-deoxyribonucleotide biosynthetic process"/>
    <property type="evidence" value="ECO:0007669"/>
    <property type="project" value="TreeGrafter"/>
</dbReference>